<feature type="transmembrane region" description="Helical" evidence="1">
    <location>
        <begin position="56"/>
        <end position="76"/>
    </location>
</feature>
<organism evidence="3 4">
    <name type="scientific">Paramicrobacterium humi</name>
    <dbReference type="NCBI Taxonomy" id="640635"/>
    <lineage>
        <taxon>Bacteria</taxon>
        <taxon>Bacillati</taxon>
        <taxon>Actinomycetota</taxon>
        <taxon>Actinomycetes</taxon>
        <taxon>Micrococcales</taxon>
        <taxon>Microbacteriaceae</taxon>
        <taxon>Paramicrobacterium</taxon>
    </lineage>
</organism>
<dbReference type="InterPro" id="IPR006976">
    <property type="entry name" value="VanZ-like"/>
</dbReference>
<name>A0A1H4NFB5_9MICO</name>
<keyword evidence="4" id="KW-1185">Reference proteome</keyword>
<proteinExistence type="predicted"/>
<feature type="transmembrane region" description="Helical" evidence="1">
    <location>
        <begin position="116"/>
        <end position="139"/>
    </location>
</feature>
<sequence length="153" mass="16424">MANRRPLILIGIALAYALALAVVAFLPTPVDGGAAPFLERLITWSQARGMPWLTYGMLEFAANVAVFSPFGFLLALALGRRYWWLAIVLCPLASVAIEIAQYLLFPARVASARDVIANSSGALIGILLALPFVVTPVGAQNRSTKNRSPSQRS</sequence>
<dbReference type="Pfam" id="PF04892">
    <property type="entry name" value="VanZ"/>
    <property type="match status" value="1"/>
</dbReference>
<dbReference type="Proteomes" id="UP000199183">
    <property type="component" value="Unassembled WGS sequence"/>
</dbReference>
<accession>A0A1H4NFB5</accession>
<dbReference type="AlphaFoldDB" id="A0A1H4NFB5"/>
<dbReference type="RefSeq" id="WP_091183885.1">
    <property type="nucleotide sequence ID" value="NZ_FNRY01000001.1"/>
</dbReference>
<keyword evidence="1" id="KW-1133">Transmembrane helix</keyword>
<evidence type="ECO:0000256" key="1">
    <source>
        <dbReference type="SAM" id="Phobius"/>
    </source>
</evidence>
<evidence type="ECO:0000313" key="3">
    <source>
        <dbReference type="EMBL" id="SEB93963.1"/>
    </source>
</evidence>
<reference evidence="3 4" key="1">
    <citation type="submission" date="2016-10" db="EMBL/GenBank/DDBJ databases">
        <authorList>
            <person name="de Groot N.N."/>
        </authorList>
    </citation>
    <scope>NUCLEOTIDE SEQUENCE [LARGE SCALE GENOMIC DNA]</scope>
    <source>
        <strain evidence="3 4">DSM 21799</strain>
    </source>
</reference>
<keyword evidence="1" id="KW-0812">Transmembrane</keyword>
<gene>
    <name evidence="3" type="ORF">SAMN04489806_2179</name>
</gene>
<protein>
    <submittedName>
        <fullName evidence="3">VanZ like family protein</fullName>
    </submittedName>
</protein>
<evidence type="ECO:0000313" key="4">
    <source>
        <dbReference type="Proteomes" id="UP000199183"/>
    </source>
</evidence>
<dbReference type="EMBL" id="FNRY01000001">
    <property type="protein sequence ID" value="SEB93963.1"/>
    <property type="molecule type" value="Genomic_DNA"/>
</dbReference>
<feature type="transmembrane region" description="Helical" evidence="1">
    <location>
        <begin position="83"/>
        <end position="104"/>
    </location>
</feature>
<dbReference type="STRING" id="640635.SAMN04489806_2179"/>
<keyword evidence="1" id="KW-0472">Membrane</keyword>
<evidence type="ECO:0000259" key="2">
    <source>
        <dbReference type="Pfam" id="PF04892"/>
    </source>
</evidence>
<feature type="domain" description="VanZ-like" evidence="2">
    <location>
        <begin position="14"/>
        <end position="130"/>
    </location>
</feature>
<dbReference type="OrthoDB" id="3787741at2"/>